<feature type="region of interest" description="Disordered" evidence="7">
    <location>
        <begin position="1"/>
        <end position="75"/>
    </location>
</feature>
<reference evidence="9 10" key="2">
    <citation type="journal article" date="2019" name="G3 (Bethesda)">
        <title>Hybrid Assembly of the Genome of the Entomopathogenic Nematode Steinernema carpocapsae Identifies the X-Chromosome.</title>
        <authorList>
            <person name="Serra L."/>
            <person name="Macchietto M."/>
            <person name="Macias-Munoz A."/>
            <person name="McGill C.J."/>
            <person name="Rodriguez I.M."/>
            <person name="Rodriguez B."/>
            <person name="Murad R."/>
            <person name="Mortazavi A."/>
        </authorList>
    </citation>
    <scope>NUCLEOTIDE SEQUENCE [LARGE SCALE GENOMIC DNA]</scope>
    <source>
        <strain evidence="9 10">ALL</strain>
    </source>
</reference>
<evidence type="ECO:0000313" key="10">
    <source>
        <dbReference type="Proteomes" id="UP000298663"/>
    </source>
</evidence>
<feature type="compositionally biased region" description="Acidic residues" evidence="7">
    <location>
        <begin position="91"/>
        <end position="102"/>
    </location>
</feature>
<evidence type="ECO:0000256" key="2">
    <source>
        <dbReference type="ARBA" id="ARBA00005819"/>
    </source>
</evidence>
<dbReference type="GO" id="GO:0000472">
    <property type="term" value="P:endonucleolytic cleavage to generate mature 5'-end of SSU-rRNA from (SSU-rRNA, 5.8S rRNA, LSU-rRNA)"/>
    <property type="evidence" value="ECO:0007669"/>
    <property type="project" value="TreeGrafter"/>
</dbReference>
<dbReference type="GO" id="GO:0005730">
    <property type="term" value="C:nucleolus"/>
    <property type="evidence" value="ECO:0007669"/>
    <property type="project" value="UniProtKB-SubCell"/>
</dbReference>
<evidence type="ECO:0000256" key="3">
    <source>
        <dbReference type="ARBA" id="ARBA00020737"/>
    </source>
</evidence>
<dbReference type="SUPFAM" id="SSF54928">
    <property type="entry name" value="RNA-binding domain, RBD"/>
    <property type="match status" value="1"/>
</dbReference>
<dbReference type="PROSITE" id="PS50102">
    <property type="entry name" value="RRM"/>
    <property type="match status" value="1"/>
</dbReference>
<comment type="caution">
    <text evidence="9">The sequence shown here is derived from an EMBL/GenBank/DDBJ whole genome shotgun (WGS) entry which is preliminary data.</text>
</comment>
<evidence type="ECO:0000259" key="8">
    <source>
        <dbReference type="PROSITE" id="PS50102"/>
    </source>
</evidence>
<keyword evidence="10" id="KW-1185">Reference proteome</keyword>
<evidence type="ECO:0000256" key="1">
    <source>
        <dbReference type="ARBA" id="ARBA00004604"/>
    </source>
</evidence>
<proteinExistence type="inferred from homology"/>
<dbReference type="EMBL" id="AZBU02000002">
    <property type="protein sequence ID" value="TKR96199.1"/>
    <property type="molecule type" value="Genomic_DNA"/>
</dbReference>
<dbReference type="InterPro" id="IPR035979">
    <property type="entry name" value="RBD_domain_sf"/>
</dbReference>
<dbReference type="PANTHER" id="PTHR12311">
    <property type="entry name" value="ACTIVATOR OF BASAL TRANSCRIPTION 1"/>
    <property type="match status" value="1"/>
</dbReference>
<dbReference type="GO" id="GO:0000447">
    <property type="term" value="P:endonucleolytic cleavage in ITS1 to separate SSU-rRNA from 5.8S rRNA and LSU-rRNA from tricistronic rRNA transcript (SSU-rRNA, 5.8S rRNA, LSU-rRNA)"/>
    <property type="evidence" value="ECO:0007669"/>
    <property type="project" value="TreeGrafter"/>
</dbReference>
<protein>
    <recommendedName>
        <fullName evidence="3">Activator of basal transcription 1</fullName>
    </recommendedName>
</protein>
<evidence type="ECO:0000256" key="7">
    <source>
        <dbReference type="SAM" id="MobiDB-lite"/>
    </source>
</evidence>
<feature type="compositionally biased region" description="Basic and acidic residues" evidence="7">
    <location>
        <begin position="103"/>
        <end position="113"/>
    </location>
</feature>
<keyword evidence="5" id="KW-0539">Nucleus</keyword>
<comment type="subcellular location">
    <subcellularLocation>
        <location evidence="1">Nucleus</location>
        <location evidence="1">Nucleolus</location>
    </subcellularLocation>
</comment>
<evidence type="ECO:0000313" key="9">
    <source>
        <dbReference type="EMBL" id="TKR96199.1"/>
    </source>
</evidence>
<evidence type="ECO:0000256" key="5">
    <source>
        <dbReference type="ARBA" id="ARBA00023242"/>
    </source>
</evidence>
<dbReference type="GO" id="GO:0003723">
    <property type="term" value="F:RNA binding"/>
    <property type="evidence" value="ECO:0007669"/>
    <property type="project" value="UniProtKB-UniRule"/>
</dbReference>
<feature type="region of interest" description="Disordered" evidence="7">
    <location>
        <begin position="90"/>
        <end position="113"/>
    </location>
</feature>
<dbReference type="PANTHER" id="PTHR12311:SF7">
    <property type="entry name" value="ACTIVATOR OF BASAL TRANSCRIPTION 1"/>
    <property type="match status" value="1"/>
</dbReference>
<dbReference type="InterPro" id="IPR039119">
    <property type="entry name" value="ABT1/Esf2"/>
</dbReference>
<feature type="compositionally biased region" description="Acidic residues" evidence="7">
    <location>
        <begin position="34"/>
        <end position="43"/>
    </location>
</feature>
<evidence type="ECO:0000256" key="6">
    <source>
        <dbReference type="PROSITE-ProRule" id="PRU00176"/>
    </source>
</evidence>
<keyword evidence="4 6" id="KW-0694">RNA-binding</keyword>
<comment type="similarity">
    <text evidence="2">Belongs to the ESF2/ABP1 family.</text>
</comment>
<accession>A0A4U5PHT2</accession>
<sequence>MREFANLQAANADFASISGMSDSELEQSHLDSASEVEDEAGSGEEEHHDEGEVDVTTKKKRKAKKKAPVVTKKRRLEDIKIHKEKKITLSDLEDDDEDDEALAEEKPQEHPAAVEHKSGVLYIQTIPPMFTPTRVREHMERFGDVGRIYLATEKRRFGNDRKAKKIYVEGWVEFKKKRRAKQAAEFLNNQPVGGKRRTMAAQTLWSVKYLKGFKWIHLVEQLNYESKVDRNRMQTEISQAKRKASHFVEQIEKGEHLKRVEEKAKKDGGNFEVKTREIRQRQVFKPRKQKKKQSEEEKLDLMKMIYG</sequence>
<dbReference type="STRING" id="34508.A0A4U5PHT2"/>
<organism evidence="9 10">
    <name type="scientific">Steinernema carpocapsae</name>
    <name type="common">Entomopathogenic nematode</name>
    <dbReference type="NCBI Taxonomy" id="34508"/>
    <lineage>
        <taxon>Eukaryota</taxon>
        <taxon>Metazoa</taxon>
        <taxon>Ecdysozoa</taxon>
        <taxon>Nematoda</taxon>
        <taxon>Chromadorea</taxon>
        <taxon>Rhabditida</taxon>
        <taxon>Tylenchina</taxon>
        <taxon>Panagrolaimomorpha</taxon>
        <taxon>Strongyloidoidea</taxon>
        <taxon>Steinernematidae</taxon>
        <taxon>Steinernema</taxon>
    </lineage>
</organism>
<dbReference type="InterPro" id="IPR000504">
    <property type="entry name" value="RRM_dom"/>
</dbReference>
<feature type="domain" description="RRM" evidence="8">
    <location>
        <begin position="119"/>
        <end position="196"/>
    </location>
</feature>
<name>A0A4U5PHT2_STECR</name>
<feature type="compositionally biased region" description="Basic residues" evidence="7">
    <location>
        <begin position="58"/>
        <end position="74"/>
    </location>
</feature>
<dbReference type="GO" id="GO:0000480">
    <property type="term" value="P:endonucleolytic cleavage in 5'-ETS of tricistronic rRNA transcript (SSU-rRNA, 5.8S rRNA, LSU-rRNA)"/>
    <property type="evidence" value="ECO:0007669"/>
    <property type="project" value="TreeGrafter"/>
</dbReference>
<dbReference type="Proteomes" id="UP000298663">
    <property type="component" value="Unassembled WGS sequence"/>
</dbReference>
<dbReference type="GO" id="GO:0034462">
    <property type="term" value="P:small-subunit processome assembly"/>
    <property type="evidence" value="ECO:0007669"/>
    <property type="project" value="TreeGrafter"/>
</dbReference>
<dbReference type="InterPro" id="IPR034353">
    <property type="entry name" value="ABT1/ESF2_RRM"/>
</dbReference>
<dbReference type="InterPro" id="IPR012677">
    <property type="entry name" value="Nucleotide-bd_a/b_plait_sf"/>
</dbReference>
<evidence type="ECO:0000256" key="4">
    <source>
        <dbReference type="ARBA" id="ARBA00022884"/>
    </source>
</evidence>
<dbReference type="AlphaFoldDB" id="A0A4U5PHT2"/>
<dbReference type="Gene3D" id="3.30.70.330">
    <property type="match status" value="1"/>
</dbReference>
<reference evidence="9 10" key="1">
    <citation type="journal article" date="2015" name="Genome Biol.">
        <title>Comparative genomics of Steinernema reveals deeply conserved gene regulatory networks.</title>
        <authorList>
            <person name="Dillman A.R."/>
            <person name="Macchietto M."/>
            <person name="Porter C.F."/>
            <person name="Rogers A."/>
            <person name="Williams B."/>
            <person name="Antoshechkin I."/>
            <person name="Lee M.M."/>
            <person name="Goodwin Z."/>
            <person name="Lu X."/>
            <person name="Lewis E.E."/>
            <person name="Goodrich-Blair H."/>
            <person name="Stock S.P."/>
            <person name="Adams B.J."/>
            <person name="Sternberg P.W."/>
            <person name="Mortazavi A."/>
        </authorList>
    </citation>
    <scope>NUCLEOTIDE SEQUENCE [LARGE SCALE GENOMIC DNA]</scope>
    <source>
        <strain evidence="9 10">ALL</strain>
    </source>
</reference>
<gene>
    <name evidence="9" type="ORF">L596_010254</name>
</gene>
<dbReference type="CDD" id="cd12263">
    <property type="entry name" value="RRM_ABT1_like"/>
    <property type="match status" value="1"/>
</dbReference>
<dbReference type="OrthoDB" id="287393at2759"/>